<dbReference type="SUPFAM" id="SSF57850">
    <property type="entry name" value="RING/U-box"/>
    <property type="match status" value="1"/>
</dbReference>
<accession>A0AA36GAF2</accession>
<comment type="caution">
    <text evidence="5">The sequence shown here is derived from an EMBL/GenBank/DDBJ whole genome shotgun (WGS) entry which is preliminary data.</text>
</comment>
<evidence type="ECO:0000313" key="6">
    <source>
        <dbReference type="Proteomes" id="UP001177023"/>
    </source>
</evidence>
<dbReference type="AlphaFoldDB" id="A0AA36GAF2"/>
<evidence type="ECO:0000259" key="4">
    <source>
        <dbReference type="PROSITE" id="PS50089"/>
    </source>
</evidence>
<dbReference type="GO" id="GO:0008270">
    <property type="term" value="F:zinc ion binding"/>
    <property type="evidence" value="ECO:0007669"/>
    <property type="project" value="UniProtKB-KW"/>
</dbReference>
<protein>
    <recommendedName>
        <fullName evidence="4">RING-type domain-containing protein</fullName>
    </recommendedName>
</protein>
<gene>
    <name evidence="5" type="ORF">MSPICULIGERA_LOCUS16678</name>
</gene>
<dbReference type="PROSITE" id="PS50089">
    <property type="entry name" value="ZF_RING_2"/>
    <property type="match status" value="1"/>
</dbReference>
<evidence type="ECO:0000256" key="1">
    <source>
        <dbReference type="ARBA" id="ARBA00022771"/>
    </source>
</evidence>
<name>A0AA36GAF2_9BILA</name>
<proteinExistence type="predicted"/>
<organism evidence="5 6">
    <name type="scientific">Mesorhabditis spiculigera</name>
    <dbReference type="NCBI Taxonomy" id="96644"/>
    <lineage>
        <taxon>Eukaryota</taxon>
        <taxon>Metazoa</taxon>
        <taxon>Ecdysozoa</taxon>
        <taxon>Nematoda</taxon>
        <taxon>Chromadorea</taxon>
        <taxon>Rhabditida</taxon>
        <taxon>Rhabditina</taxon>
        <taxon>Rhabditomorpha</taxon>
        <taxon>Rhabditoidea</taxon>
        <taxon>Rhabditidae</taxon>
        <taxon>Mesorhabditinae</taxon>
        <taxon>Mesorhabditis</taxon>
    </lineage>
</organism>
<feature type="non-terminal residue" evidence="5">
    <location>
        <position position="423"/>
    </location>
</feature>
<keyword evidence="1 3" id="KW-0479">Metal-binding</keyword>
<keyword evidence="1 3" id="KW-0863">Zinc-finger</keyword>
<dbReference type="Gene3D" id="3.30.40.10">
    <property type="entry name" value="Zinc/RING finger domain, C3HC4 (zinc finger)"/>
    <property type="match status" value="1"/>
</dbReference>
<keyword evidence="6" id="KW-1185">Reference proteome</keyword>
<dbReference type="Proteomes" id="UP001177023">
    <property type="component" value="Unassembled WGS sequence"/>
</dbReference>
<dbReference type="InterPro" id="IPR001841">
    <property type="entry name" value="Znf_RING"/>
</dbReference>
<dbReference type="EMBL" id="CATQJA010002653">
    <property type="protein sequence ID" value="CAJ0578420.1"/>
    <property type="molecule type" value="Genomic_DNA"/>
</dbReference>
<sequence>MEPHELVRLVAEPYFKENYGRECSLCMEPYDSGDRTPIHICPFSEKHVACYQCTKLILKPQDGPPCPFCRSKLPYRHAEEYPVAKALLHYLSKTEKEDEPWQPTEHDSKELLLFGRRCSGNGCKRSLSPAHCQPAVCIPCHGMSQNIFKSWAQVYELSEKGMFCHGCIHEHMKEHSNPGYIAVQLLDAMAASGTNYLQVFMENGIISIINNKSPREWEFNELIVYQFFLGQLLYKTKQSMDPVKFNGFIRELMETIEKTTYFSEVFMYDCSLPAGFYSEFCRFLDCVVELVNFYGIASEANRYTRAWAQKLMLHPNESLRNWGYEHISKTTGKSMVPPQFLEILDGNIEIDALLGFLTIEPDEMSKAERSKLIRKSYGLIMETALLPGQKPNKLAYDNRRVIHQLIDQFVEKAIFHNERVSSG</sequence>
<feature type="domain" description="RING-type" evidence="4">
    <location>
        <begin position="23"/>
        <end position="70"/>
    </location>
</feature>
<evidence type="ECO:0000256" key="3">
    <source>
        <dbReference type="PROSITE-ProRule" id="PRU00175"/>
    </source>
</evidence>
<reference evidence="5" key="1">
    <citation type="submission" date="2023-06" db="EMBL/GenBank/DDBJ databases">
        <authorList>
            <person name="Delattre M."/>
        </authorList>
    </citation>
    <scope>NUCLEOTIDE SEQUENCE</scope>
    <source>
        <strain evidence="5">AF72</strain>
    </source>
</reference>
<dbReference type="InterPro" id="IPR013083">
    <property type="entry name" value="Znf_RING/FYVE/PHD"/>
</dbReference>
<evidence type="ECO:0000256" key="2">
    <source>
        <dbReference type="ARBA" id="ARBA00022833"/>
    </source>
</evidence>
<keyword evidence="2" id="KW-0862">Zinc</keyword>
<evidence type="ECO:0000313" key="5">
    <source>
        <dbReference type="EMBL" id="CAJ0578420.1"/>
    </source>
</evidence>